<protein>
    <submittedName>
        <fullName evidence="2">Uncharacterized protein</fullName>
    </submittedName>
</protein>
<keyword evidence="3" id="KW-1185">Reference proteome</keyword>
<comment type="caution">
    <text evidence="2">The sequence shown here is derived from an EMBL/GenBank/DDBJ whole genome shotgun (WGS) entry which is preliminary data.</text>
</comment>
<evidence type="ECO:0000313" key="2">
    <source>
        <dbReference type="EMBL" id="KAF3595207.1"/>
    </source>
</evidence>
<organism evidence="2 3">
    <name type="scientific">Brassica cretica</name>
    <name type="common">Mustard</name>
    <dbReference type="NCBI Taxonomy" id="69181"/>
    <lineage>
        <taxon>Eukaryota</taxon>
        <taxon>Viridiplantae</taxon>
        <taxon>Streptophyta</taxon>
        <taxon>Embryophyta</taxon>
        <taxon>Tracheophyta</taxon>
        <taxon>Spermatophyta</taxon>
        <taxon>Magnoliopsida</taxon>
        <taxon>eudicotyledons</taxon>
        <taxon>Gunneridae</taxon>
        <taxon>Pentapetalae</taxon>
        <taxon>rosids</taxon>
        <taxon>malvids</taxon>
        <taxon>Brassicales</taxon>
        <taxon>Brassicaceae</taxon>
        <taxon>Brassiceae</taxon>
        <taxon>Brassica</taxon>
    </lineage>
</organism>
<dbReference type="Proteomes" id="UP000266723">
    <property type="component" value="Unassembled WGS sequence"/>
</dbReference>
<gene>
    <name evidence="2" type="ORF">DY000_02022686</name>
</gene>
<sequence>MFLQTNAANAQKNKITRDDNRRYNASISENLAQNRDDNLVNQLSEYHRTMDKLVNRALLEYHRTMDKLVNRGPGAFPYRRPEGLGPAWRLEEMIPKYFFPNTSSPKAGHRSIGVASVVPLKPELILNPDDEAGALKFEPRARWRDGEIKGPFLLLEDSFL</sequence>
<evidence type="ECO:0000256" key="1">
    <source>
        <dbReference type="SAM" id="MobiDB-lite"/>
    </source>
</evidence>
<feature type="region of interest" description="Disordered" evidence="1">
    <location>
        <begin position="1"/>
        <end position="21"/>
    </location>
</feature>
<dbReference type="EMBL" id="QGKV02000299">
    <property type="protein sequence ID" value="KAF3595207.1"/>
    <property type="molecule type" value="Genomic_DNA"/>
</dbReference>
<evidence type="ECO:0000313" key="3">
    <source>
        <dbReference type="Proteomes" id="UP000266723"/>
    </source>
</evidence>
<name>A0ABQ7EEG6_BRACR</name>
<feature type="compositionally biased region" description="Polar residues" evidence="1">
    <location>
        <begin position="1"/>
        <end position="13"/>
    </location>
</feature>
<proteinExistence type="predicted"/>
<accession>A0ABQ7EEG6</accession>
<reference evidence="2 3" key="1">
    <citation type="journal article" date="2020" name="BMC Genomics">
        <title>Intraspecific diversification of the crop wild relative Brassica cretica Lam. using demographic model selection.</title>
        <authorList>
            <person name="Kioukis A."/>
            <person name="Michalopoulou V.A."/>
            <person name="Briers L."/>
            <person name="Pirintsos S."/>
            <person name="Studholme D.J."/>
            <person name="Pavlidis P."/>
            <person name="Sarris P.F."/>
        </authorList>
    </citation>
    <scope>NUCLEOTIDE SEQUENCE [LARGE SCALE GENOMIC DNA]</scope>
    <source>
        <strain evidence="3">cv. PFS-1207/04</strain>
    </source>
</reference>